<comment type="caution">
    <text evidence="1">The sequence shown here is derived from an EMBL/GenBank/DDBJ whole genome shotgun (WGS) entry which is preliminary data.</text>
</comment>
<proteinExistence type="predicted"/>
<dbReference type="EMBL" id="SZOH01000816">
    <property type="protein sequence ID" value="TKJ03640.1"/>
    <property type="molecule type" value="Genomic_DNA"/>
</dbReference>
<sequence>MNIKTVENAIKFHGEKFARFGKGEAYIRSCVNRILPVYEDYFTEEELSKIVSTAIVNTAGWLYFPNNLVDILEKEKEQKIEDELLRQQIQKRKLNEQALKFVQDFREGKNRI</sequence>
<accession>A0A9X9AAE2</accession>
<dbReference type="Proteomes" id="UP000308444">
    <property type="component" value="Unassembled WGS sequence"/>
</dbReference>
<evidence type="ECO:0000313" key="1">
    <source>
        <dbReference type="EMBL" id="TKJ03640.1"/>
    </source>
</evidence>
<protein>
    <submittedName>
        <fullName evidence="1">Uncharacterized protein</fullName>
    </submittedName>
</protein>
<dbReference type="RefSeq" id="WP_137050051.1">
    <property type="nucleotide sequence ID" value="NZ_SZOE01000166.1"/>
</dbReference>
<gene>
    <name evidence="1" type="ORF">FC695_13565</name>
</gene>
<name>A0A9X9AAE2_BACCE</name>
<organism evidence="1 2">
    <name type="scientific">Bacillus cereus</name>
    <dbReference type="NCBI Taxonomy" id="1396"/>
    <lineage>
        <taxon>Bacteria</taxon>
        <taxon>Bacillati</taxon>
        <taxon>Bacillota</taxon>
        <taxon>Bacilli</taxon>
        <taxon>Bacillales</taxon>
        <taxon>Bacillaceae</taxon>
        <taxon>Bacillus</taxon>
        <taxon>Bacillus cereus group</taxon>
    </lineage>
</organism>
<evidence type="ECO:0000313" key="2">
    <source>
        <dbReference type="Proteomes" id="UP000308444"/>
    </source>
</evidence>
<reference evidence="1 2" key="1">
    <citation type="journal article" date="2019" name="Environ. Microbiol.">
        <title>An active ?-lactamase is a part of an orchestrated cell wall stress resistance network of Bacillus subtilis and related rhizosphere species.</title>
        <authorList>
            <person name="Bucher T."/>
            <person name="Keren-Paz A."/>
            <person name="Hausser J."/>
            <person name="Olender T."/>
            <person name="Cytryn E."/>
            <person name="Kolodkin-Gal I."/>
        </authorList>
    </citation>
    <scope>NUCLEOTIDE SEQUENCE [LARGE SCALE GENOMIC DNA]</scope>
    <source>
        <strain evidence="1 2">I32</strain>
    </source>
</reference>
<dbReference type="AlphaFoldDB" id="A0A9X9AAE2"/>